<dbReference type="InterPro" id="IPR007627">
    <property type="entry name" value="RNA_pol_sigma70_r2"/>
</dbReference>
<dbReference type="PANTHER" id="PTHR43133">
    <property type="entry name" value="RNA POLYMERASE ECF-TYPE SIGMA FACTO"/>
    <property type="match status" value="1"/>
</dbReference>
<proteinExistence type="inferred from homology"/>
<dbReference type="EMBL" id="AP019376">
    <property type="protein sequence ID" value="BBH88968.1"/>
    <property type="molecule type" value="Genomic_DNA"/>
</dbReference>
<dbReference type="InterPro" id="IPR013324">
    <property type="entry name" value="RNA_pol_sigma_r3/r4-like"/>
</dbReference>
<evidence type="ECO:0000256" key="3">
    <source>
        <dbReference type="ARBA" id="ARBA00023082"/>
    </source>
</evidence>
<dbReference type="AlphaFoldDB" id="A0A455SNI6"/>
<feature type="domain" description="RNA polymerase sigma-70 region 2" evidence="6">
    <location>
        <begin position="29"/>
        <end position="90"/>
    </location>
</feature>
<organism evidence="7">
    <name type="scientific">Thermosporothrix sp. COM3</name>
    <dbReference type="NCBI Taxonomy" id="2490863"/>
    <lineage>
        <taxon>Bacteria</taxon>
        <taxon>Bacillati</taxon>
        <taxon>Chloroflexota</taxon>
        <taxon>Ktedonobacteria</taxon>
        <taxon>Ktedonobacterales</taxon>
        <taxon>Thermosporotrichaceae</taxon>
        <taxon>Thermosporothrix</taxon>
    </lineage>
</organism>
<name>A0A455SNI6_9CHLR</name>
<sequence length="531" mass="60074">MGAQPCPDEDQNALILEAQGGDLSAMERLFERYHAHIYRYLLLLLGESGAGKELTLETFWQIWEALPGLHDPMQFVLWLYRIATNLAYDERSTLPITSRYQWQALPPDMARILGDVGQLPWPERPCLLLHLLVGFTESQIADCLGLQEKQVTQYIERSVEALLPLKELRQIVQGVPIPLPSVTSPFLPEHMERRQERRPVVLLASTQPFRQRRFLQLCTRIGMPVLLVVLLTSSGLLFWLNRPVQPAPKGEPLATPSRIFDPAHDRLSCYFNEVVNQPSSICSRHLYQDINQSVELGPYKLRVEQIYADVNMIGLAYSLLYPRASDSDDNVMLRMSLHVGNGLTIPLQAEMRGRNQSIPFKNALFKIAFYYLSLPLQQIPQKANASLQISQVTVLRTDNRDRIELLRPADASLRINFPLTFHAGRAITPMSQIEKSDLLLESVIASPGNVQILLRCVHCATTTKRYNYTLVVGNDVAIATMVLTGKNGTELHIYFQESFDERNERWRLIITEASAGGNRYETTFAAPAGAS</sequence>
<dbReference type="GO" id="GO:0016987">
    <property type="term" value="F:sigma factor activity"/>
    <property type="evidence" value="ECO:0007669"/>
    <property type="project" value="UniProtKB-KW"/>
</dbReference>
<dbReference type="SUPFAM" id="SSF88659">
    <property type="entry name" value="Sigma3 and sigma4 domains of RNA polymerase sigma factors"/>
    <property type="match status" value="1"/>
</dbReference>
<dbReference type="InterPro" id="IPR013325">
    <property type="entry name" value="RNA_pol_sigma_r2"/>
</dbReference>
<gene>
    <name evidence="7" type="ORF">KTC_37190</name>
</gene>
<dbReference type="GO" id="GO:0003677">
    <property type="term" value="F:DNA binding"/>
    <property type="evidence" value="ECO:0007669"/>
    <property type="project" value="UniProtKB-KW"/>
</dbReference>
<dbReference type="GO" id="GO:0006352">
    <property type="term" value="P:DNA-templated transcription initiation"/>
    <property type="evidence" value="ECO:0007669"/>
    <property type="project" value="InterPro"/>
</dbReference>
<dbReference type="Gene3D" id="1.10.1740.10">
    <property type="match status" value="1"/>
</dbReference>
<dbReference type="PANTHER" id="PTHR43133:SF8">
    <property type="entry name" value="RNA POLYMERASE SIGMA FACTOR HI_1459-RELATED"/>
    <property type="match status" value="1"/>
</dbReference>
<keyword evidence="3" id="KW-0731">Sigma factor</keyword>
<dbReference type="SUPFAM" id="SSF88946">
    <property type="entry name" value="Sigma2 domain of RNA polymerase sigma factors"/>
    <property type="match status" value="1"/>
</dbReference>
<evidence type="ECO:0000259" key="6">
    <source>
        <dbReference type="Pfam" id="PF04542"/>
    </source>
</evidence>
<evidence type="ECO:0000256" key="5">
    <source>
        <dbReference type="ARBA" id="ARBA00023163"/>
    </source>
</evidence>
<comment type="similarity">
    <text evidence="1">Belongs to the sigma-70 factor family. ECF subfamily.</text>
</comment>
<evidence type="ECO:0000313" key="7">
    <source>
        <dbReference type="EMBL" id="BBH88968.1"/>
    </source>
</evidence>
<keyword evidence="4" id="KW-0238">DNA-binding</keyword>
<keyword evidence="2" id="KW-0805">Transcription regulation</keyword>
<dbReference type="Pfam" id="PF04542">
    <property type="entry name" value="Sigma70_r2"/>
    <property type="match status" value="1"/>
</dbReference>
<evidence type="ECO:0000256" key="1">
    <source>
        <dbReference type="ARBA" id="ARBA00010641"/>
    </source>
</evidence>
<protein>
    <recommendedName>
        <fullName evidence="6">RNA polymerase sigma-70 region 2 domain-containing protein</fullName>
    </recommendedName>
</protein>
<keyword evidence="5" id="KW-0804">Transcription</keyword>
<dbReference type="InterPro" id="IPR039425">
    <property type="entry name" value="RNA_pol_sigma-70-like"/>
</dbReference>
<accession>A0A455SNI6</accession>
<evidence type="ECO:0000256" key="4">
    <source>
        <dbReference type="ARBA" id="ARBA00023125"/>
    </source>
</evidence>
<reference evidence="7" key="1">
    <citation type="submission" date="2018-12" db="EMBL/GenBank/DDBJ databases">
        <title>Novel natural products biosynthetic potential of the class Ktedonobacteria.</title>
        <authorList>
            <person name="Zheng Y."/>
            <person name="Saitou A."/>
            <person name="Wang C.M."/>
            <person name="Toyoda A."/>
            <person name="Minakuchi Y."/>
            <person name="Sekiguchi Y."/>
            <person name="Ueda K."/>
            <person name="Takano H."/>
            <person name="Sakai Y."/>
            <person name="Yokota A."/>
            <person name="Yabe S."/>
        </authorList>
    </citation>
    <scope>NUCLEOTIDE SEQUENCE</scope>
    <source>
        <strain evidence="7">COM3</strain>
    </source>
</reference>
<evidence type="ECO:0000256" key="2">
    <source>
        <dbReference type="ARBA" id="ARBA00023015"/>
    </source>
</evidence>